<dbReference type="GO" id="GO:0016810">
    <property type="term" value="F:hydrolase activity, acting on carbon-nitrogen (but not peptide) bonds"/>
    <property type="evidence" value="ECO:0007669"/>
    <property type="project" value="InterPro"/>
</dbReference>
<gene>
    <name evidence="5" type="ORF">HNR21_003945</name>
</gene>
<dbReference type="EMBL" id="JACJII010000001">
    <property type="protein sequence ID" value="MBA9005063.1"/>
    <property type="molecule type" value="Genomic_DNA"/>
</dbReference>
<evidence type="ECO:0000256" key="3">
    <source>
        <dbReference type="SAM" id="SignalP"/>
    </source>
</evidence>
<dbReference type="Pfam" id="PF01522">
    <property type="entry name" value="Polysacc_deac_1"/>
    <property type="match status" value="1"/>
</dbReference>
<comment type="caution">
    <text evidence="5">The sequence shown here is derived from an EMBL/GenBank/DDBJ whole genome shotgun (WGS) entry which is preliminary data.</text>
</comment>
<keyword evidence="2 3" id="KW-0732">Signal</keyword>
<name>A0A7W3N043_9ACTN</name>
<dbReference type="SUPFAM" id="SSF88713">
    <property type="entry name" value="Glycoside hydrolase/deacetylase"/>
    <property type="match status" value="1"/>
</dbReference>
<evidence type="ECO:0000259" key="4">
    <source>
        <dbReference type="Pfam" id="PF01522"/>
    </source>
</evidence>
<dbReference type="Proteomes" id="UP000539313">
    <property type="component" value="Unassembled WGS sequence"/>
</dbReference>
<proteinExistence type="predicted"/>
<organism evidence="5 6">
    <name type="scientific">Thermomonospora cellulosilytica</name>
    <dbReference type="NCBI Taxonomy" id="1411118"/>
    <lineage>
        <taxon>Bacteria</taxon>
        <taxon>Bacillati</taxon>
        <taxon>Actinomycetota</taxon>
        <taxon>Actinomycetes</taxon>
        <taxon>Streptosporangiales</taxon>
        <taxon>Thermomonosporaceae</taxon>
        <taxon>Thermomonospora</taxon>
    </lineage>
</organism>
<evidence type="ECO:0000256" key="2">
    <source>
        <dbReference type="ARBA" id="ARBA00022729"/>
    </source>
</evidence>
<evidence type="ECO:0000313" key="6">
    <source>
        <dbReference type="Proteomes" id="UP000539313"/>
    </source>
</evidence>
<reference evidence="5 6" key="1">
    <citation type="submission" date="2020-08" db="EMBL/GenBank/DDBJ databases">
        <title>Sequencing the genomes of 1000 actinobacteria strains.</title>
        <authorList>
            <person name="Klenk H.-P."/>
        </authorList>
    </citation>
    <scope>NUCLEOTIDE SEQUENCE [LARGE SCALE GENOMIC DNA]</scope>
    <source>
        <strain evidence="5 6">DSM 45823</strain>
    </source>
</reference>
<feature type="domain" description="NodB homology" evidence="4">
    <location>
        <begin position="113"/>
        <end position="236"/>
    </location>
</feature>
<dbReference type="AlphaFoldDB" id="A0A7W3N043"/>
<dbReference type="GO" id="GO:0005576">
    <property type="term" value="C:extracellular region"/>
    <property type="evidence" value="ECO:0007669"/>
    <property type="project" value="UniProtKB-SubCell"/>
</dbReference>
<feature type="signal peptide" evidence="3">
    <location>
        <begin position="1"/>
        <end position="18"/>
    </location>
</feature>
<dbReference type="InterPro" id="IPR002509">
    <property type="entry name" value="NODB_dom"/>
</dbReference>
<protein>
    <submittedName>
        <fullName evidence="5">Peptidoglycan/xylan/chitin deacetylase (PgdA/CDA1 family)</fullName>
    </submittedName>
</protein>
<accession>A0A7W3N043</accession>
<sequence>MNATMTRLAAIVSAGALAVSACGGAPEPVGDAAGKAAGKAAPARPPVDPASVRANELGRVPVLMYHQIVPKPTTVYDRTPADFRAELERLAREGYVPITAAEFVTGRIDIPAGRHPVVLTFDDSTISQFALGPDGNPLPDTAVGILLDVARRHPGFRPVATMFVNSAPFNDPDGRRTLTWLHRHGFEIGNHTATHANLGSSSAAKVRQEIAANQKAITAAVPGTTVRTLALPFGIKPNPPSLAVRGEHGGVRYAHLGVFLVGSNPSPSVFDASFDPQNIPRIRSQGPKGQDANFASTRWLNDLASPEGDRYTSDGDPAKISYPRGTTAQVAPAWRKLARPY</sequence>
<dbReference type="InterPro" id="IPR051398">
    <property type="entry name" value="Polysacch_Deacetylase"/>
</dbReference>
<dbReference type="InterPro" id="IPR011330">
    <property type="entry name" value="Glyco_hydro/deAcase_b/a-brl"/>
</dbReference>
<evidence type="ECO:0000256" key="1">
    <source>
        <dbReference type="ARBA" id="ARBA00004613"/>
    </source>
</evidence>
<dbReference type="PANTHER" id="PTHR34216:SF3">
    <property type="entry name" value="POLY-BETA-1,6-N-ACETYL-D-GLUCOSAMINE N-DEACETYLASE"/>
    <property type="match status" value="1"/>
</dbReference>
<evidence type="ECO:0000313" key="5">
    <source>
        <dbReference type="EMBL" id="MBA9005063.1"/>
    </source>
</evidence>
<keyword evidence="6" id="KW-1185">Reference proteome</keyword>
<feature type="chain" id="PRO_5031464464" evidence="3">
    <location>
        <begin position="19"/>
        <end position="341"/>
    </location>
</feature>
<dbReference type="GO" id="GO:0005975">
    <property type="term" value="P:carbohydrate metabolic process"/>
    <property type="evidence" value="ECO:0007669"/>
    <property type="project" value="InterPro"/>
</dbReference>
<dbReference type="RefSeq" id="WP_182706352.1">
    <property type="nucleotide sequence ID" value="NZ_JACJII010000001.1"/>
</dbReference>
<dbReference type="PANTHER" id="PTHR34216">
    <property type="match status" value="1"/>
</dbReference>
<dbReference type="Gene3D" id="3.20.20.370">
    <property type="entry name" value="Glycoside hydrolase/deacetylase"/>
    <property type="match status" value="1"/>
</dbReference>
<comment type="subcellular location">
    <subcellularLocation>
        <location evidence="1">Secreted</location>
    </subcellularLocation>
</comment>
<dbReference type="PROSITE" id="PS51257">
    <property type="entry name" value="PROKAR_LIPOPROTEIN"/>
    <property type="match status" value="1"/>
</dbReference>